<reference evidence="2 3" key="1">
    <citation type="journal article" date="2019" name="Commun. Biol.">
        <title>The bagworm genome reveals a unique fibroin gene that provides high tensile strength.</title>
        <authorList>
            <person name="Kono N."/>
            <person name="Nakamura H."/>
            <person name="Ohtoshi R."/>
            <person name="Tomita M."/>
            <person name="Numata K."/>
            <person name="Arakawa K."/>
        </authorList>
    </citation>
    <scope>NUCLEOTIDE SEQUENCE [LARGE SCALE GENOMIC DNA]</scope>
</reference>
<feature type="region of interest" description="Disordered" evidence="1">
    <location>
        <begin position="119"/>
        <end position="138"/>
    </location>
</feature>
<evidence type="ECO:0000256" key="1">
    <source>
        <dbReference type="SAM" id="MobiDB-lite"/>
    </source>
</evidence>
<accession>A0A4C1U5S2</accession>
<proteinExistence type="predicted"/>
<organism evidence="2 3">
    <name type="scientific">Eumeta variegata</name>
    <name type="common">Bagworm moth</name>
    <name type="synonym">Eumeta japonica</name>
    <dbReference type="NCBI Taxonomy" id="151549"/>
    <lineage>
        <taxon>Eukaryota</taxon>
        <taxon>Metazoa</taxon>
        <taxon>Ecdysozoa</taxon>
        <taxon>Arthropoda</taxon>
        <taxon>Hexapoda</taxon>
        <taxon>Insecta</taxon>
        <taxon>Pterygota</taxon>
        <taxon>Neoptera</taxon>
        <taxon>Endopterygota</taxon>
        <taxon>Lepidoptera</taxon>
        <taxon>Glossata</taxon>
        <taxon>Ditrysia</taxon>
        <taxon>Tineoidea</taxon>
        <taxon>Psychidae</taxon>
        <taxon>Oiketicinae</taxon>
        <taxon>Eumeta</taxon>
    </lineage>
</organism>
<comment type="caution">
    <text evidence="2">The sequence shown here is derived from an EMBL/GenBank/DDBJ whole genome shotgun (WGS) entry which is preliminary data.</text>
</comment>
<evidence type="ECO:0000313" key="3">
    <source>
        <dbReference type="Proteomes" id="UP000299102"/>
    </source>
</evidence>
<feature type="region of interest" description="Disordered" evidence="1">
    <location>
        <begin position="1"/>
        <end position="94"/>
    </location>
</feature>
<name>A0A4C1U5S2_EUMVA</name>
<keyword evidence="3" id="KW-1185">Reference proteome</keyword>
<protein>
    <submittedName>
        <fullName evidence="2">Uncharacterized protein</fullName>
    </submittedName>
</protein>
<feature type="compositionally biased region" description="Basic and acidic residues" evidence="1">
    <location>
        <begin position="34"/>
        <end position="61"/>
    </location>
</feature>
<feature type="compositionally biased region" description="Basic and acidic residues" evidence="1">
    <location>
        <begin position="1"/>
        <end position="11"/>
    </location>
</feature>
<evidence type="ECO:0000313" key="2">
    <source>
        <dbReference type="EMBL" id="GBP21467.1"/>
    </source>
</evidence>
<dbReference type="EMBL" id="BGZK01000129">
    <property type="protein sequence ID" value="GBP21467.1"/>
    <property type="molecule type" value="Genomic_DNA"/>
</dbReference>
<dbReference type="AlphaFoldDB" id="A0A4C1U5S2"/>
<gene>
    <name evidence="2" type="ORF">EVAR_12068_1</name>
</gene>
<sequence>MVDVSHSRDTNIFESNIDADGDSVVGTSNEEPSNDSHLEYDSSKESYDEQSEGEKVNKEESLTENFTTNRLKRSGKSKSTSSSRSKRYRCTNECISDENEGRLETVNVATQTDAILKCNQSQNSESRETNSASEFGSYSDQSFDNLPFGITLVYKTRRDRIPSRVIMASLNPKLLSELESRNSQ</sequence>
<dbReference type="Proteomes" id="UP000299102">
    <property type="component" value="Unassembled WGS sequence"/>
</dbReference>